<dbReference type="GO" id="GO:0000160">
    <property type="term" value="P:phosphorelay signal transduction system"/>
    <property type="evidence" value="ECO:0007669"/>
    <property type="project" value="InterPro"/>
</dbReference>
<dbReference type="SUPFAM" id="SSF55073">
    <property type="entry name" value="Nucleotide cyclase"/>
    <property type="match status" value="1"/>
</dbReference>
<proteinExistence type="predicted"/>
<evidence type="ECO:0000256" key="2">
    <source>
        <dbReference type="SAM" id="MobiDB-lite"/>
    </source>
</evidence>
<dbReference type="OrthoDB" id="9778432at2"/>
<feature type="domain" description="Response regulatory" evidence="3">
    <location>
        <begin position="260"/>
        <end position="379"/>
    </location>
</feature>
<dbReference type="InterPro" id="IPR029787">
    <property type="entry name" value="Nucleotide_cyclase"/>
</dbReference>
<dbReference type="GO" id="GO:0043709">
    <property type="term" value="P:cell adhesion involved in single-species biofilm formation"/>
    <property type="evidence" value="ECO:0007669"/>
    <property type="project" value="TreeGrafter"/>
</dbReference>
<evidence type="ECO:0000256" key="1">
    <source>
        <dbReference type="PROSITE-ProRule" id="PRU00169"/>
    </source>
</evidence>
<dbReference type="Pfam" id="PF00072">
    <property type="entry name" value="Response_reg"/>
    <property type="match status" value="3"/>
</dbReference>
<dbReference type="GO" id="GO:0052621">
    <property type="term" value="F:diguanylate cyclase activity"/>
    <property type="evidence" value="ECO:0007669"/>
    <property type="project" value="TreeGrafter"/>
</dbReference>
<dbReference type="InterPro" id="IPR050469">
    <property type="entry name" value="Diguanylate_Cyclase"/>
</dbReference>
<dbReference type="SUPFAM" id="SSF52172">
    <property type="entry name" value="CheY-like"/>
    <property type="match status" value="3"/>
</dbReference>
<dbReference type="Proteomes" id="UP000315995">
    <property type="component" value="Chromosome"/>
</dbReference>
<dbReference type="RefSeq" id="WP_141199643.1">
    <property type="nucleotide sequence ID" value="NZ_CP041186.1"/>
</dbReference>
<dbReference type="AlphaFoldDB" id="A0A4Y6PXY2"/>
<dbReference type="NCBIfam" id="TIGR00254">
    <property type="entry name" value="GGDEF"/>
    <property type="match status" value="1"/>
</dbReference>
<keyword evidence="6" id="KW-1185">Reference proteome</keyword>
<dbReference type="CDD" id="cd01949">
    <property type="entry name" value="GGDEF"/>
    <property type="match status" value="1"/>
</dbReference>
<dbReference type="PANTHER" id="PTHR45138">
    <property type="entry name" value="REGULATORY COMPONENTS OF SENSORY TRANSDUCTION SYSTEM"/>
    <property type="match status" value="1"/>
</dbReference>
<sequence>MKTILLIDSDQRRRELYARILSRRGHSVLHAQSAQSAREQVARRPVDLCVVDSELEDATGTGFLKASCGELGAAKVVFLSTFFQQDSRLYDQLTRELGVELVLHKPIAPLEFGVQIDNLLEAPDTETLTADSTVEREVGDMREAFIDELRAELEELSDQVRSARREPVSADQLSDARQVARRLQSVAGRHGYFDVGQSAGALEQALERVEEVCPEERTSAWSAVDTALRNARASSLHLESNRDNGAGDEPTNSAPPPTSTVLLVDDDQEFVDKAQSLGDQLLIHVCQATSSQEALHKLDECASGPEAIFINVDMGDDFDAFSLVRQIRARGEAKPTPLAFISEEGKLRDRVQAAHAGAVLFLDKPVDSTEFSQAVHQLVSLKRAAQPTVLVIDDDRDFVGQARRLFDAHDMVLAHLDDSTDVLQQLERTNPDAVVINATMSGVSGFDLCRMLRTIPRWQDLPIVFVSDKGGLDARVAAFRGGADDFLLKPVAAEELLARVEVRIERSRLMRQRADRDVLTGLLTRRAFLEAVAARISEVRRKGKPLAFCLLDLDHFKQINDTHGHIAGDRVLAGLGRLLQNRFRFEDLRGRWGGEEFAIAIVNEDAATAKKVLERIQKEFEAVEFEGADGQTFQVTFSAGIAQVPGDGQEADQLLKTADERLYAAKAAGRNQIFCDNSAASD</sequence>
<dbReference type="Gene3D" id="3.40.50.2300">
    <property type="match status" value="3"/>
</dbReference>
<dbReference type="InterPro" id="IPR043128">
    <property type="entry name" value="Rev_trsase/Diguanyl_cyclase"/>
</dbReference>
<dbReference type="GO" id="GO:1902201">
    <property type="term" value="P:negative regulation of bacterial-type flagellum-dependent cell motility"/>
    <property type="evidence" value="ECO:0007669"/>
    <property type="project" value="TreeGrafter"/>
</dbReference>
<feature type="domain" description="GGDEF" evidence="4">
    <location>
        <begin position="544"/>
        <end position="678"/>
    </location>
</feature>
<dbReference type="Gene3D" id="3.30.70.270">
    <property type="match status" value="1"/>
</dbReference>
<name>A0A4Y6PXY2_PERCE</name>
<dbReference type="InterPro" id="IPR001789">
    <property type="entry name" value="Sig_transdc_resp-reg_receiver"/>
</dbReference>
<evidence type="ECO:0000259" key="4">
    <source>
        <dbReference type="PROSITE" id="PS50887"/>
    </source>
</evidence>
<dbReference type="SUPFAM" id="SSF47226">
    <property type="entry name" value="Histidine-containing phosphotransfer domain, HPT domain"/>
    <property type="match status" value="1"/>
</dbReference>
<dbReference type="Pfam" id="PF00990">
    <property type="entry name" value="GGDEF"/>
    <property type="match status" value="1"/>
</dbReference>
<dbReference type="InterPro" id="IPR036641">
    <property type="entry name" value="HPT_dom_sf"/>
</dbReference>
<dbReference type="InterPro" id="IPR011006">
    <property type="entry name" value="CheY-like_superfamily"/>
</dbReference>
<feature type="region of interest" description="Disordered" evidence="2">
    <location>
        <begin position="239"/>
        <end position="259"/>
    </location>
</feature>
<dbReference type="GO" id="GO:0005886">
    <property type="term" value="C:plasma membrane"/>
    <property type="evidence" value="ECO:0007669"/>
    <property type="project" value="TreeGrafter"/>
</dbReference>
<keyword evidence="1" id="KW-0597">Phosphoprotein</keyword>
<evidence type="ECO:0000259" key="3">
    <source>
        <dbReference type="PROSITE" id="PS50110"/>
    </source>
</evidence>
<accession>A0A5B8Y9N3</accession>
<comment type="caution">
    <text evidence="1">Lacks conserved residue(s) required for the propagation of feature annotation.</text>
</comment>
<dbReference type="PROSITE" id="PS50887">
    <property type="entry name" value="GGDEF"/>
    <property type="match status" value="1"/>
</dbReference>
<evidence type="ECO:0000313" key="5">
    <source>
        <dbReference type="EMBL" id="QDG53182.1"/>
    </source>
</evidence>
<dbReference type="SMART" id="SM00267">
    <property type="entry name" value="GGDEF"/>
    <property type="match status" value="1"/>
</dbReference>
<dbReference type="InterPro" id="IPR000160">
    <property type="entry name" value="GGDEF_dom"/>
</dbReference>
<dbReference type="PANTHER" id="PTHR45138:SF9">
    <property type="entry name" value="DIGUANYLATE CYCLASE DGCM-RELATED"/>
    <property type="match status" value="1"/>
</dbReference>
<evidence type="ECO:0000313" key="6">
    <source>
        <dbReference type="Proteomes" id="UP000315995"/>
    </source>
</evidence>
<organism evidence="5 6">
    <name type="scientific">Persicimonas caeni</name>
    <dbReference type="NCBI Taxonomy" id="2292766"/>
    <lineage>
        <taxon>Bacteria</taxon>
        <taxon>Deltaproteobacteria</taxon>
        <taxon>Bradymonadales</taxon>
        <taxon>Bradymonadaceae</taxon>
        <taxon>Persicimonas</taxon>
    </lineage>
</organism>
<dbReference type="PROSITE" id="PS50110">
    <property type="entry name" value="RESPONSE_REGULATORY"/>
    <property type="match status" value="3"/>
</dbReference>
<protein>
    <submittedName>
        <fullName evidence="5">Response regulator</fullName>
    </submittedName>
</protein>
<accession>A0A4Y6PXY2</accession>
<feature type="domain" description="Response regulatory" evidence="3">
    <location>
        <begin position="388"/>
        <end position="504"/>
    </location>
</feature>
<feature type="modified residue" description="4-aspartylphosphate" evidence="1">
    <location>
        <position position="52"/>
    </location>
</feature>
<dbReference type="EMBL" id="CP041186">
    <property type="protein sequence ID" value="QDG53182.1"/>
    <property type="molecule type" value="Genomic_DNA"/>
</dbReference>
<feature type="domain" description="Response regulatory" evidence="3">
    <location>
        <begin position="3"/>
        <end position="120"/>
    </location>
</feature>
<reference evidence="5 6" key="1">
    <citation type="submission" date="2019-06" db="EMBL/GenBank/DDBJ databases">
        <title>Persicimonas caeni gen. nov., sp. nov., a predatory bacterium isolated from solar saltern.</title>
        <authorList>
            <person name="Wang S."/>
        </authorList>
    </citation>
    <scope>NUCLEOTIDE SEQUENCE [LARGE SCALE GENOMIC DNA]</scope>
    <source>
        <strain evidence="5 6">YN101</strain>
    </source>
</reference>
<dbReference type="SMART" id="SM00448">
    <property type="entry name" value="REC"/>
    <property type="match status" value="3"/>
</dbReference>
<dbReference type="Gene3D" id="1.20.120.160">
    <property type="entry name" value="HPT domain"/>
    <property type="match status" value="1"/>
</dbReference>
<gene>
    <name evidence="5" type="ORF">FIV42_21270</name>
</gene>
<dbReference type="CDD" id="cd00156">
    <property type="entry name" value="REC"/>
    <property type="match status" value="3"/>
</dbReference>
<dbReference type="FunFam" id="3.30.70.270:FF:000001">
    <property type="entry name" value="Diguanylate cyclase domain protein"/>
    <property type="match status" value="1"/>
</dbReference>